<dbReference type="PANTHER" id="PTHR38457">
    <property type="entry name" value="REGULATOR ABRB-RELATED"/>
    <property type="match status" value="1"/>
</dbReference>
<proteinExistence type="predicted"/>
<dbReference type="PIRSF" id="PIRSF038991">
    <property type="entry name" value="Protein_AbrB"/>
    <property type="match status" value="1"/>
</dbReference>
<evidence type="ECO:0000313" key="2">
    <source>
        <dbReference type="EMBL" id="MBD8037611.1"/>
    </source>
</evidence>
<dbReference type="Pfam" id="PF05145">
    <property type="entry name" value="AbrB"/>
    <property type="match status" value="1"/>
</dbReference>
<dbReference type="InterPro" id="IPR007820">
    <property type="entry name" value="AbrB_fam"/>
</dbReference>
<dbReference type="NCBIfam" id="TIGR03082">
    <property type="entry name" value="Gneg_AbrB_dup"/>
    <property type="match status" value="2"/>
</dbReference>
<evidence type="ECO:0000256" key="1">
    <source>
        <dbReference type="SAM" id="Phobius"/>
    </source>
</evidence>
<feature type="transmembrane region" description="Helical" evidence="1">
    <location>
        <begin position="195"/>
        <end position="213"/>
    </location>
</feature>
<feature type="transmembrane region" description="Helical" evidence="1">
    <location>
        <begin position="313"/>
        <end position="331"/>
    </location>
</feature>
<gene>
    <name evidence="2" type="ORF">H9635_12745</name>
</gene>
<keyword evidence="1" id="KW-0472">Membrane</keyword>
<feature type="transmembrane region" description="Helical" evidence="1">
    <location>
        <begin position="250"/>
        <end position="272"/>
    </location>
</feature>
<keyword evidence="3" id="KW-1185">Reference proteome</keyword>
<dbReference type="Proteomes" id="UP000619101">
    <property type="component" value="Unassembled WGS sequence"/>
</dbReference>
<feature type="transmembrane region" description="Helical" evidence="1">
    <location>
        <begin position="144"/>
        <end position="165"/>
    </location>
</feature>
<keyword evidence="1" id="KW-1133">Transmembrane helix</keyword>
<sequence>MFLAFIIALIGALLFSALSLPIPWLIGPIFSVLIAQFFIKDRLRWPATLRNTGLIIVGVAIGQQFDFALFSDFQSLMLFMVIVNVLLFLFCLGIAWGISRTTGLTFKTAVAANVPGGLSQLVLFAEEEGDVNLTAVTYFHIVRVLGVVLLIPFLVSGNVVGGASIPLTLDVWQVVLLIILSAALVPIGKRLKLPVAHFLTPIIVVIALKLFSIDTPTMPSDVLHIAQLLIGAYIGLLLKPSTLRLPAKVLAGGVLSTIAMIVLTYGTSLLIAEFLNLSFATSFLSTAPGGLDQMGLLAAAVKADISVVTVFQLFRLLFIFLCILPLIKWIYREREKELS</sequence>
<feature type="transmembrane region" description="Helical" evidence="1">
    <location>
        <begin position="76"/>
        <end position="98"/>
    </location>
</feature>
<protein>
    <submittedName>
        <fullName evidence="2">AbrB family transcriptional regulator</fullName>
    </submittedName>
</protein>
<feature type="transmembrane region" description="Helical" evidence="1">
    <location>
        <begin position="171"/>
        <end position="188"/>
    </location>
</feature>
<accession>A0ABR8Y079</accession>
<feature type="transmembrane region" description="Helical" evidence="1">
    <location>
        <begin position="6"/>
        <end position="39"/>
    </location>
</feature>
<comment type="caution">
    <text evidence="2">The sequence shown here is derived from an EMBL/GenBank/DDBJ whole genome shotgun (WGS) entry which is preliminary data.</text>
</comment>
<keyword evidence="1" id="KW-0812">Transmembrane</keyword>
<name>A0ABR8Y079_9BACL</name>
<dbReference type="InterPro" id="IPR017516">
    <property type="entry name" value="AbrB_dup"/>
</dbReference>
<dbReference type="RefSeq" id="WP_191700692.1">
    <property type="nucleotide sequence ID" value="NZ_JACSPZ010000006.1"/>
</dbReference>
<dbReference type="EMBL" id="JACSPZ010000006">
    <property type="protein sequence ID" value="MBD8037611.1"/>
    <property type="molecule type" value="Genomic_DNA"/>
</dbReference>
<reference evidence="2 3" key="1">
    <citation type="submission" date="2020-08" db="EMBL/GenBank/DDBJ databases">
        <title>A Genomic Blueprint of the Chicken Gut Microbiome.</title>
        <authorList>
            <person name="Gilroy R."/>
            <person name="Ravi A."/>
            <person name="Getino M."/>
            <person name="Pursley I."/>
            <person name="Horton D.L."/>
            <person name="Alikhan N.-F."/>
            <person name="Baker D."/>
            <person name="Gharbi K."/>
            <person name="Hall N."/>
            <person name="Watson M."/>
            <person name="Adriaenssens E.M."/>
            <person name="Foster-Nyarko E."/>
            <person name="Jarju S."/>
            <person name="Secka A."/>
            <person name="Antonio M."/>
            <person name="Oren A."/>
            <person name="Chaudhuri R."/>
            <person name="La Ragione R.M."/>
            <person name="Hildebrand F."/>
            <person name="Pallen M.J."/>
        </authorList>
    </citation>
    <scope>NUCLEOTIDE SEQUENCE [LARGE SCALE GENOMIC DNA]</scope>
    <source>
        <strain evidence="2 3">A46</strain>
    </source>
</reference>
<organism evidence="2 3">
    <name type="scientific">Solibacillus faecavium</name>
    <dbReference type="NCBI Taxonomy" id="2762221"/>
    <lineage>
        <taxon>Bacteria</taxon>
        <taxon>Bacillati</taxon>
        <taxon>Bacillota</taxon>
        <taxon>Bacilli</taxon>
        <taxon>Bacillales</taxon>
        <taxon>Caryophanaceae</taxon>
        <taxon>Solibacillus</taxon>
    </lineage>
</organism>
<feature type="transmembrane region" description="Helical" evidence="1">
    <location>
        <begin position="219"/>
        <end position="238"/>
    </location>
</feature>
<dbReference type="PANTHER" id="PTHR38457:SF1">
    <property type="entry name" value="REGULATOR ABRB-RELATED"/>
    <property type="match status" value="1"/>
</dbReference>
<evidence type="ECO:0000313" key="3">
    <source>
        <dbReference type="Proteomes" id="UP000619101"/>
    </source>
</evidence>